<dbReference type="InterPro" id="IPR036388">
    <property type="entry name" value="WH-like_DNA-bd_sf"/>
</dbReference>
<protein>
    <submittedName>
        <fullName evidence="5">DeoR family transcriptional regulator</fullName>
    </submittedName>
</protein>
<dbReference type="GO" id="GO:0003700">
    <property type="term" value="F:DNA-binding transcription factor activity"/>
    <property type="evidence" value="ECO:0007669"/>
    <property type="project" value="InterPro"/>
</dbReference>
<dbReference type="Gene3D" id="3.40.50.1360">
    <property type="match status" value="1"/>
</dbReference>
<evidence type="ECO:0000313" key="6">
    <source>
        <dbReference type="Proteomes" id="UP000478740"/>
    </source>
</evidence>
<name>A0A6L6IU13_9RHOB</name>
<dbReference type="AlphaFoldDB" id="A0A6L6IU13"/>
<keyword evidence="1" id="KW-0805">Transcription regulation</keyword>
<dbReference type="SUPFAM" id="SSF100950">
    <property type="entry name" value="NagB/RpiA/CoA transferase-like"/>
    <property type="match status" value="1"/>
</dbReference>
<dbReference type="SMART" id="SM01134">
    <property type="entry name" value="DeoRC"/>
    <property type="match status" value="1"/>
</dbReference>
<evidence type="ECO:0000256" key="2">
    <source>
        <dbReference type="ARBA" id="ARBA00023125"/>
    </source>
</evidence>
<dbReference type="InterPro" id="IPR018356">
    <property type="entry name" value="Tscrpt_reg_HTH_DeoR_CS"/>
</dbReference>
<evidence type="ECO:0000259" key="4">
    <source>
        <dbReference type="PROSITE" id="PS51000"/>
    </source>
</evidence>
<dbReference type="RefSeq" id="WP_155043831.1">
    <property type="nucleotide sequence ID" value="NZ_WMIH01000004.1"/>
</dbReference>
<dbReference type="PANTHER" id="PTHR30363">
    <property type="entry name" value="HTH-TYPE TRANSCRIPTIONAL REGULATOR SRLR-RELATED"/>
    <property type="match status" value="1"/>
</dbReference>
<dbReference type="EMBL" id="WMII01000005">
    <property type="protein sequence ID" value="MTH63956.1"/>
    <property type="molecule type" value="Genomic_DNA"/>
</dbReference>
<comment type="caution">
    <text evidence="5">The sequence shown here is derived from an EMBL/GenBank/DDBJ whole genome shotgun (WGS) entry which is preliminary data.</text>
</comment>
<dbReference type="SUPFAM" id="SSF46785">
    <property type="entry name" value="Winged helix' DNA-binding domain"/>
    <property type="match status" value="1"/>
</dbReference>
<dbReference type="InterPro" id="IPR014036">
    <property type="entry name" value="DeoR-like_C"/>
</dbReference>
<gene>
    <name evidence="5" type="ORF">GL284_06725</name>
</gene>
<dbReference type="InterPro" id="IPR037171">
    <property type="entry name" value="NagB/RpiA_transferase-like"/>
</dbReference>
<keyword evidence="3" id="KW-0804">Transcription</keyword>
<dbReference type="PANTHER" id="PTHR30363:SF44">
    <property type="entry name" value="AGA OPERON TRANSCRIPTIONAL REPRESSOR-RELATED"/>
    <property type="match status" value="1"/>
</dbReference>
<keyword evidence="6" id="KW-1185">Reference proteome</keyword>
<sequence>MWSHERQAKILEKLTLDSKVSTVELAETFGISRETARRDLMEMEQSGHLRRVHGGAVPAITGIDPEPPFSLRLEQFAEQKDAIGRAACDLVPQGSTCFIDAGTTTIAFARHLAARGNIRVITNSIEIAQIIAGGRDTETLLLGGRPHTDVPATYGELTLSEIDRFHGDFAVISPVGLHLARGASDYELHEAEIARAMMRRSKECVMLCHSSKIGIESRVGICRIDEIDHLVVDRSGEAISIPRGTLHLAD</sequence>
<accession>A0A6L6IU13</accession>
<dbReference type="Pfam" id="PF00455">
    <property type="entry name" value="DeoRC"/>
    <property type="match status" value="1"/>
</dbReference>
<organism evidence="5 6">
    <name type="scientific">Paracoccus shanxieyensis</name>
    <dbReference type="NCBI Taxonomy" id="2675752"/>
    <lineage>
        <taxon>Bacteria</taxon>
        <taxon>Pseudomonadati</taxon>
        <taxon>Pseudomonadota</taxon>
        <taxon>Alphaproteobacteria</taxon>
        <taxon>Rhodobacterales</taxon>
        <taxon>Paracoccaceae</taxon>
        <taxon>Paracoccus</taxon>
    </lineage>
</organism>
<dbReference type="GO" id="GO:0003677">
    <property type="term" value="F:DNA binding"/>
    <property type="evidence" value="ECO:0007669"/>
    <property type="project" value="UniProtKB-KW"/>
</dbReference>
<dbReference type="InterPro" id="IPR001034">
    <property type="entry name" value="DeoR_HTH"/>
</dbReference>
<dbReference type="PRINTS" id="PR00037">
    <property type="entry name" value="HTHLACR"/>
</dbReference>
<proteinExistence type="predicted"/>
<keyword evidence="2" id="KW-0238">DNA-binding</keyword>
<evidence type="ECO:0000256" key="3">
    <source>
        <dbReference type="ARBA" id="ARBA00023163"/>
    </source>
</evidence>
<evidence type="ECO:0000256" key="1">
    <source>
        <dbReference type="ARBA" id="ARBA00023015"/>
    </source>
</evidence>
<dbReference type="PROSITE" id="PS00894">
    <property type="entry name" value="HTH_DEOR_1"/>
    <property type="match status" value="1"/>
</dbReference>
<dbReference type="PROSITE" id="PS51000">
    <property type="entry name" value="HTH_DEOR_2"/>
    <property type="match status" value="1"/>
</dbReference>
<reference evidence="5 6" key="1">
    <citation type="submission" date="2019-11" db="EMBL/GenBank/DDBJ databases">
        <authorList>
            <person name="Dong K."/>
        </authorList>
    </citation>
    <scope>NUCLEOTIDE SEQUENCE [LARGE SCALE GENOMIC DNA]</scope>
    <source>
        <strain evidence="5 6">DK608</strain>
    </source>
</reference>
<dbReference type="Proteomes" id="UP000478740">
    <property type="component" value="Unassembled WGS sequence"/>
</dbReference>
<dbReference type="Pfam" id="PF08220">
    <property type="entry name" value="HTH_DeoR"/>
    <property type="match status" value="1"/>
</dbReference>
<evidence type="ECO:0000313" key="5">
    <source>
        <dbReference type="EMBL" id="MTH63956.1"/>
    </source>
</evidence>
<dbReference type="SMART" id="SM00420">
    <property type="entry name" value="HTH_DEOR"/>
    <property type="match status" value="1"/>
</dbReference>
<dbReference type="InterPro" id="IPR050313">
    <property type="entry name" value="Carb_Metab_HTH_regulators"/>
</dbReference>
<feature type="domain" description="HTH deoR-type" evidence="4">
    <location>
        <begin position="3"/>
        <end position="58"/>
    </location>
</feature>
<dbReference type="InterPro" id="IPR036390">
    <property type="entry name" value="WH_DNA-bd_sf"/>
</dbReference>
<dbReference type="Gene3D" id="1.10.10.10">
    <property type="entry name" value="Winged helix-like DNA-binding domain superfamily/Winged helix DNA-binding domain"/>
    <property type="match status" value="1"/>
</dbReference>